<dbReference type="OrthoDB" id="194358at2759"/>
<dbReference type="InParanoid" id="A0A1J7J884"/>
<dbReference type="EMBL" id="KV875101">
    <property type="protein sequence ID" value="OIW26000.1"/>
    <property type="molecule type" value="Genomic_DNA"/>
</dbReference>
<gene>
    <name evidence="2" type="ORF">CONLIGDRAFT_545535</name>
</gene>
<dbReference type="InterPro" id="IPR010730">
    <property type="entry name" value="HET"/>
</dbReference>
<protein>
    <submittedName>
        <fullName evidence="2">HET-domain-containing protein</fullName>
    </submittedName>
</protein>
<dbReference type="AlphaFoldDB" id="A0A1J7J884"/>
<keyword evidence="3" id="KW-1185">Reference proteome</keyword>
<dbReference type="PANTHER" id="PTHR10622:SF10">
    <property type="entry name" value="HET DOMAIN-CONTAINING PROTEIN"/>
    <property type="match status" value="1"/>
</dbReference>
<dbReference type="PANTHER" id="PTHR10622">
    <property type="entry name" value="HET DOMAIN-CONTAINING PROTEIN"/>
    <property type="match status" value="1"/>
</dbReference>
<dbReference type="Pfam" id="PF06985">
    <property type="entry name" value="HET"/>
    <property type="match status" value="1"/>
</dbReference>
<feature type="non-terminal residue" evidence="2">
    <location>
        <position position="244"/>
    </location>
</feature>
<dbReference type="Proteomes" id="UP000182658">
    <property type="component" value="Unassembled WGS sequence"/>
</dbReference>
<name>A0A1J7J884_9PEZI</name>
<sequence>MRLINTTTLDLEEFPGLVPRYAVLSHTWGSEEVTHNNLTHPKPPPFGLQKILRACLRARRDGLDYLWADTSCIDKTSSAELSEAINSMYAWYRNSNVCYAYLSDVPPGLTATQLSSASSPFRASRWFKRGWTLQELLAPKNVIFFAADWTELGTKTGMAELISEVTRIDTRYLLRVRHITGASIAHRMSWVADRTTTRPEDIAYCLLGIFDVHMPLIYGEGSRAFVRLQEEVIKISEDHSIFAW</sequence>
<evidence type="ECO:0000313" key="3">
    <source>
        <dbReference type="Proteomes" id="UP000182658"/>
    </source>
</evidence>
<evidence type="ECO:0000259" key="1">
    <source>
        <dbReference type="Pfam" id="PF06985"/>
    </source>
</evidence>
<feature type="domain" description="Heterokaryon incompatibility" evidence="1">
    <location>
        <begin position="21"/>
        <end position="104"/>
    </location>
</feature>
<dbReference type="STRING" id="1408157.A0A1J7J884"/>
<reference evidence="2 3" key="1">
    <citation type="submission" date="2016-10" db="EMBL/GenBank/DDBJ databases">
        <title>Draft genome sequence of Coniochaeta ligniaria NRRL30616, a lignocellulolytic fungus for bioabatement of inhibitors in plant biomass hydrolysates.</title>
        <authorList>
            <consortium name="DOE Joint Genome Institute"/>
            <person name="Jimenez D.J."/>
            <person name="Hector R.E."/>
            <person name="Riley R."/>
            <person name="Sun H."/>
            <person name="Grigoriev I.V."/>
            <person name="Van Elsas J.D."/>
            <person name="Nichols N.N."/>
        </authorList>
    </citation>
    <scope>NUCLEOTIDE SEQUENCE [LARGE SCALE GENOMIC DNA]</scope>
    <source>
        <strain evidence="2 3">NRRL 30616</strain>
    </source>
</reference>
<proteinExistence type="predicted"/>
<evidence type="ECO:0000313" key="2">
    <source>
        <dbReference type="EMBL" id="OIW26000.1"/>
    </source>
</evidence>
<organism evidence="2 3">
    <name type="scientific">Coniochaeta ligniaria NRRL 30616</name>
    <dbReference type="NCBI Taxonomy" id="1408157"/>
    <lineage>
        <taxon>Eukaryota</taxon>
        <taxon>Fungi</taxon>
        <taxon>Dikarya</taxon>
        <taxon>Ascomycota</taxon>
        <taxon>Pezizomycotina</taxon>
        <taxon>Sordariomycetes</taxon>
        <taxon>Sordariomycetidae</taxon>
        <taxon>Coniochaetales</taxon>
        <taxon>Coniochaetaceae</taxon>
        <taxon>Coniochaeta</taxon>
    </lineage>
</organism>
<accession>A0A1J7J884</accession>